<dbReference type="AlphaFoldDB" id="A0A7J3X740"/>
<gene>
    <name evidence="2" type="ORF">ENM88_04400</name>
</gene>
<keyword evidence="1" id="KW-0472">Membrane</keyword>
<feature type="transmembrane region" description="Helical" evidence="1">
    <location>
        <begin position="6"/>
        <end position="26"/>
    </location>
</feature>
<keyword evidence="1" id="KW-1133">Transmembrane helix</keyword>
<evidence type="ECO:0000256" key="1">
    <source>
        <dbReference type="SAM" id="Phobius"/>
    </source>
</evidence>
<name>A0A7J3X740_THEPE</name>
<dbReference type="PANTHER" id="PTHR33269:SF17">
    <property type="entry name" value="NADH-UBIQUINONE OXIDOREDUCTASE CHAIN 6"/>
    <property type="match status" value="1"/>
</dbReference>
<feature type="transmembrane region" description="Helical" evidence="1">
    <location>
        <begin position="133"/>
        <end position="154"/>
    </location>
</feature>
<dbReference type="GO" id="GO:0008137">
    <property type="term" value="F:NADH dehydrogenase (ubiquinone) activity"/>
    <property type="evidence" value="ECO:0007669"/>
    <property type="project" value="InterPro"/>
</dbReference>
<sequence>MSPLNLFTVYLLLAGAAAVVSAALAVRAKEDFYSAVLLGITGLSTAALIGLLGYTFLAAFHVLVYVGATVMFVIFGVVLVGRGAGSERRMTLPAALTSVLVASAVYVLLRQAIVSRVDVNLAEAASWLFEGSATALVFLALALASLVVAGLSIASGRGGGR</sequence>
<reference evidence="2" key="1">
    <citation type="journal article" date="2020" name="mSystems">
        <title>Genome- and Community-Level Interaction Insights into Carbon Utilization and Element Cycling Functions of Hydrothermarchaeota in Hydrothermal Sediment.</title>
        <authorList>
            <person name="Zhou Z."/>
            <person name="Liu Y."/>
            <person name="Xu W."/>
            <person name="Pan J."/>
            <person name="Luo Z.H."/>
            <person name="Li M."/>
        </authorList>
    </citation>
    <scope>NUCLEOTIDE SEQUENCE [LARGE SCALE GENOMIC DNA]</scope>
    <source>
        <strain evidence="2">SpSt-1125</strain>
    </source>
</reference>
<organism evidence="2">
    <name type="scientific">Thermofilum pendens</name>
    <dbReference type="NCBI Taxonomy" id="2269"/>
    <lineage>
        <taxon>Archaea</taxon>
        <taxon>Thermoproteota</taxon>
        <taxon>Thermoprotei</taxon>
        <taxon>Thermofilales</taxon>
        <taxon>Thermofilaceae</taxon>
        <taxon>Thermofilum</taxon>
    </lineage>
</organism>
<dbReference type="EMBL" id="DRZM01000138">
    <property type="protein sequence ID" value="HHP04974.1"/>
    <property type="molecule type" value="Genomic_DNA"/>
</dbReference>
<dbReference type="Pfam" id="PF00499">
    <property type="entry name" value="Oxidored_q3"/>
    <property type="match status" value="1"/>
</dbReference>
<proteinExistence type="predicted"/>
<dbReference type="InterPro" id="IPR001457">
    <property type="entry name" value="NADH_UbQ/plastoQ_OxRdtase_su6"/>
</dbReference>
<comment type="caution">
    <text evidence="2">The sequence shown here is derived from an EMBL/GenBank/DDBJ whole genome shotgun (WGS) entry which is preliminary data.</text>
</comment>
<feature type="transmembrane region" description="Helical" evidence="1">
    <location>
        <begin position="62"/>
        <end position="80"/>
    </location>
</feature>
<dbReference type="PANTHER" id="PTHR33269">
    <property type="entry name" value="NADH-UBIQUINONE OXIDOREDUCTASE CHAIN 6"/>
    <property type="match status" value="1"/>
</dbReference>
<evidence type="ECO:0000313" key="2">
    <source>
        <dbReference type="EMBL" id="HHP04974.1"/>
    </source>
</evidence>
<feature type="transmembrane region" description="Helical" evidence="1">
    <location>
        <begin position="92"/>
        <end position="113"/>
    </location>
</feature>
<dbReference type="Gene3D" id="1.20.120.1200">
    <property type="entry name" value="NADH-ubiquinone/plastoquinone oxidoreductase chain 6, subunit NuoJ"/>
    <property type="match status" value="1"/>
</dbReference>
<feature type="transmembrane region" description="Helical" evidence="1">
    <location>
        <begin position="33"/>
        <end position="56"/>
    </location>
</feature>
<dbReference type="InterPro" id="IPR042106">
    <property type="entry name" value="Nuo/plastoQ_OxRdtase_6_NuoJ"/>
</dbReference>
<accession>A0A7J3X740</accession>
<protein>
    <submittedName>
        <fullName evidence="2">NADH-quinone oxidoreductase subunit J</fullName>
    </submittedName>
</protein>
<keyword evidence="1" id="KW-0812">Transmembrane</keyword>